<dbReference type="InterPro" id="IPR011010">
    <property type="entry name" value="DNA_brk_join_enz"/>
</dbReference>
<dbReference type="PANTHER" id="PTHR30349:SF41">
    <property type="entry name" value="INTEGRASE_RECOMBINASE PROTEIN MJ0367-RELATED"/>
    <property type="match status" value="1"/>
</dbReference>
<organism evidence="4 5">
    <name type="scientific">Aquatica leii</name>
    <dbReference type="NCBI Taxonomy" id="1421715"/>
    <lineage>
        <taxon>Eukaryota</taxon>
        <taxon>Metazoa</taxon>
        <taxon>Ecdysozoa</taxon>
        <taxon>Arthropoda</taxon>
        <taxon>Hexapoda</taxon>
        <taxon>Insecta</taxon>
        <taxon>Pterygota</taxon>
        <taxon>Neoptera</taxon>
        <taxon>Endopterygota</taxon>
        <taxon>Coleoptera</taxon>
        <taxon>Polyphaga</taxon>
        <taxon>Elateriformia</taxon>
        <taxon>Elateroidea</taxon>
        <taxon>Lampyridae</taxon>
        <taxon>Luciolinae</taxon>
        <taxon>Aquatica</taxon>
    </lineage>
</organism>
<dbReference type="PANTHER" id="PTHR30349">
    <property type="entry name" value="PHAGE INTEGRASE-RELATED"/>
    <property type="match status" value="1"/>
</dbReference>
<dbReference type="InterPro" id="IPR002104">
    <property type="entry name" value="Integrase_catalytic"/>
</dbReference>
<keyword evidence="1" id="KW-0238">DNA-binding</keyword>
<dbReference type="PROSITE" id="PS51898">
    <property type="entry name" value="TYR_RECOMBINASE"/>
    <property type="match status" value="1"/>
</dbReference>
<evidence type="ECO:0000256" key="1">
    <source>
        <dbReference type="ARBA" id="ARBA00023125"/>
    </source>
</evidence>
<dbReference type="AlphaFoldDB" id="A0AAN7PH28"/>
<dbReference type="Proteomes" id="UP001353858">
    <property type="component" value="Unassembled WGS sequence"/>
</dbReference>
<sequence>MEQENISCTPPEIREAAANAVNKLLPAKSKSIYDKEYNTFDSWCLKMCVKTISENVLLAYYDEMSKTKKSSTLWASYSMLRACLNVYKNVDISKFARLQEFLKQQSIGYQPKKSNILQSSEIDRFIQEADDLPYLAIKVILIIGYVGACHRDELLNMTIDDVKFRDEIIIVNISKTKNHSPRMFVISELQWIHLIQKYLNLRPVTATTKRFFLTYRNGRCLSSPIGINKIGQVPKTIASYLKLANPECYTGHCFRRSSASHLANKGEDLVTIKNHGGWKSSAVAEGYIETSLKRKIEIGRMFNSVNSPQPSTSTSIPIPNFGVENDITSPEVNVQVQQDLNYKHDVITQNLPSLTIHAQDTCSATVNLYN</sequence>
<dbReference type="InterPro" id="IPR013762">
    <property type="entry name" value="Integrase-like_cat_sf"/>
</dbReference>
<dbReference type="Pfam" id="PF00589">
    <property type="entry name" value="Phage_integrase"/>
    <property type="match status" value="1"/>
</dbReference>
<keyword evidence="5" id="KW-1185">Reference proteome</keyword>
<dbReference type="EMBL" id="JARPUR010000001">
    <property type="protein sequence ID" value="KAK4886299.1"/>
    <property type="molecule type" value="Genomic_DNA"/>
</dbReference>
<evidence type="ECO:0000259" key="3">
    <source>
        <dbReference type="PROSITE" id="PS51898"/>
    </source>
</evidence>
<keyword evidence="2" id="KW-0233">DNA recombination</keyword>
<comment type="caution">
    <text evidence="4">The sequence shown here is derived from an EMBL/GenBank/DDBJ whole genome shotgun (WGS) entry which is preliminary data.</text>
</comment>
<dbReference type="CDD" id="cd00397">
    <property type="entry name" value="DNA_BRE_C"/>
    <property type="match status" value="1"/>
</dbReference>
<dbReference type="Gene3D" id="1.10.443.10">
    <property type="entry name" value="Intergrase catalytic core"/>
    <property type="match status" value="1"/>
</dbReference>
<evidence type="ECO:0000313" key="5">
    <source>
        <dbReference type="Proteomes" id="UP001353858"/>
    </source>
</evidence>
<reference evidence="5" key="1">
    <citation type="submission" date="2023-01" db="EMBL/GenBank/DDBJ databases">
        <title>Key to firefly adult light organ development and bioluminescence: homeobox transcription factors regulate luciferase expression and transportation to peroxisome.</title>
        <authorList>
            <person name="Fu X."/>
        </authorList>
    </citation>
    <scope>NUCLEOTIDE SEQUENCE [LARGE SCALE GENOMIC DNA]</scope>
</reference>
<evidence type="ECO:0000256" key="2">
    <source>
        <dbReference type="ARBA" id="ARBA00023172"/>
    </source>
</evidence>
<dbReference type="GO" id="GO:0003677">
    <property type="term" value="F:DNA binding"/>
    <property type="evidence" value="ECO:0007669"/>
    <property type="project" value="UniProtKB-KW"/>
</dbReference>
<accession>A0AAN7PH28</accession>
<gene>
    <name evidence="4" type="ORF">RN001_002570</name>
</gene>
<dbReference type="SUPFAM" id="SSF56349">
    <property type="entry name" value="DNA breaking-rejoining enzymes"/>
    <property type="match status" value="1"/>
</dbReference>
<evidence type="ECO:0000313" key="4">
    <source>
        <dbReference type="EMBL" id="KAK4886299.1"/>
    </source>
</evidence>
<proteinExistence type="predicted"/>
<name>A0AAN7PH28_9COLE</name>
<feature type="domain" description="Tyr recombinase" evidence="3">
    <location>
        <begin position="112"/>
        <end position="300"/>
    </location>
</feature>
<protein>
    <recommendedName>
        <fullName evidence="3">Tyr recombinase domain-containing protein</fullName>
    </recommendedName>
</protein>
<dbReference type="InterPro" id="IPR050090">
    <property type="entry name" value="Tyrosine_recombinase_XerCD"/>
</dbReference>
<dbReference type="GO" id="GO:0015074">
    <property type="term" value="P:DNA integration"/>
    <property type="evidence" value="ECO:0007669"/>
    <property type="project" value="InterPro"/>
</dbReference>
<dbReference type="GO" id="GO:0006310">
    <property type="term" value="P:DNA recombination"/>
    <property type="evidence" value="ECO:0007669"/>
    <property type="project" value="UniProtKB-KW"/>
</dbReference>